<evidence type="ECO:0008006" key="4">
    <source>
        <dbReference type="Google" id="ProtNLM"/>
    </source>
</evidence>
<name>A0AAV9UPR7_9PEZI</name>
<dbReference type="SUPFAM" id="SSF56112">
    <property type="entry name" value="Protein kinase-like (PK-like)"/>
    <property type="match status" value="1"/>
</dbReference>
<evidence type="ECO:0000313" key="2">
    <source>
        <dbReference type="EMBL" id="KAK6344185.1"/>
    </source>
</evidence>
<reference evidence="2 3" key="1">
    <citation type="submission" date="2019-10" db="EMBL/GenBank/DDBJ databases">
        <authorList>
            <person name="Palmer J.M."/>
        </authorList>
    </citation>
    <scope>NUCLEOTIDE SEQUENCE [LARGE SCALE GENOMIC DNA]</scope>
    <source>
        <strain evidence="2 3">TWF696</strain>
    </source>
</reference>
<comment type="caution">
    <text evidence="2">The sequence shown here is derived from an EMBL/GenBank/DDBJ whole genome shotgun (WGS) entry which is preliminary data.</text>
</comment>
<protein>
    <recommendedName>
        <fullName evidence="4">Protein kinase domain-containing protein</fullName>
    </recommendedName>
</protein>
<dbReference type="EMBL" id="JAVHNQ010000006">
    <property type="protein sequence ID" value="KAK6344185.1"/>
    <property type="molecule type" value="Genomic_DNA"/>
</dbReference>
<dbReference type="InterPro" id="IPR011009">
    <property type="entry name" value="Kinase-like_dom_sf"/>
</dbReference>
<dbReference type="AlphaFoldDB" id="A0AAV9UPR7"/>
<organism evidence="2 3">
    <name type="scientific">Orbilia brochopaga</name>
    <dbReference type="NCBI Taxonomy" id="3140254"/>
    <lineage>
        <taxon>Eukaryota</taxon>
        <taxon>Fungi</taxon>
        <taxon>Dikarya</taxon>
        <taxon>Ascomycota</taxon>
        <taxon>Pezizomycotina</taxon>
        <taxon>Orbiliomycetes</taxon>
        <taxon>Orbiliales</taxon>
        <taxon>Orbiliaceae</taxon>
        <taxon>Orbilia</taxon>
    </lineage>
</organism>
<evidence type="ECO:0000256" key="1">
    <source>
        <dbReference type="SAM" id="MobiDB-lite"/>
    </source>
</evidence>
<proteinExistence type="predicted"/>
<dbReference type="Gene3D" id="1.10.510.10">
    <property type="entry name" value="Transferase(Phosphotransferase) domain 1"/>
    <property type="match status" value="1"/>
</dbReference>
<accession>A0AAV9UPR7</accession>
<sequence>MAGKTGRFASQTARKGRTEAVQTQLKKPLPALNIVTNAHALYSSEWTRTESLKPECLVDWGDFLDDVEEFFSTRDLFQRVAINDSAVEHVIVGNETGVSGRVFANVGQPLGKAWSSCGIEGLQGLRFHDPQVDEKVRREPHNGPDFPDFIISDTSEVNASPRIVGEIKAPWRIQLKNVYEAPAIFVELLMGQLSRQMRLLNLKYGILTTYEYTIFVRRMGPYRYEMTPPIEYNARNPSVSQCFFYLGYLTTTTGYGFLEDESFDRTLLLGNDIDTIMRSTAPERKLPGEHPAETTLCLSRVTRNSILYGPDTLPTGIIECTKIIRKGCQGTVVLEGRWKDMDVVVKFWPDIPEDIYTNFYKEIPWALRAYNSWGYKNELAKYKELEGSPFIAELLDYGRVVLSNELEDGNLIILRKVPGEPFSNQMWENFSVEEQEAFRQQLSAAFKDFRDHHLVHKDATKDNVMWIKDERQVVILDLESVEPTQPEYPDDMEIKSILDMSVVI</sequence>
<keyword evidence="3" id="KW-1185">Reference proteome</keyword>
<evidence type="ECO:0000313" key="3">
    <source>
        <dbReference type="Proteomes" id="UP001375240"/>
    </source>
</evidence>
<gene>
    <name evidence="2" type="ORF">TWF696_007827</name>
</gene>
<feature type="region of interest" description="Disordered" evidence="1">
    <location>
        <begin position="1"/>
        <end position="20"/>
    </location>
</feature>
<dbReference type="Proteomes" id="UP001375240">
    <property type="component" value="Unassembled WGS sequence"/>
</dbReference>